<gene>
    <name evidence="5" type="ORF">HAX54_044403</name>
</gene>
<evidence type="ECO:0000259" key="4">
    <source>
        <dbReference type="Pfam" id="PF00085"/>
    </source>
</evidence>
<accession>A0ABS8WGX9</accession>
<keyword evidence="2" id="KW-0802">TPR repeat</keyword>
<dbReference type="InterPro" id="IPR013105">
    <property type="entry name" value="TPR_2"/>
</dbReference>
<proteinExistence type="predicted"/>
<dbReference type="Pfam" id="PF00085">
    <property type="entry name" value="Thioredoxin"/>
    <property type="match status" value="1"/>
</dbReference>
<sequence>MSHSGNPMSEMGLDGLTDRLRNSLNCTEGNNGTDINKPDFRELDLGSSHVSALLTRPNGLPTSTSTSSSSSGSMSGQVACVRILRGKILKTAIPTKSSKTDVLGSRTGNYGHGSIIQGGGDGAIEISPGNAAYHCNRAAALMGLKRVAEAVKECEEAIRLDPSYFRAHQRLGSLLLSLGQINARNHMCILGLKPDQGDLVKLQTVEKHIGKCTDAVSRKNFGMLSEACLLFVQSQLELALGRCENALTTIERAGQIDPRSIEVSVLFKNVRLVGRARAGSNDLFKSERYTEACAAYGEGLRLDSSNAVLYCNRAACWYKLRQWEKSVDDCNQALCIQPNYTKALLRKAASNTKIFHNMKFAGEVELVSGLEQFRAAISSPGASVVYFEAASNLQCKQISPILRTLSTKYPSINFLKVDVDECPAVASSENVRVLPTFKIYKQGSCMKEVVSPNPEVLESLVRHYTI</sequence>
<dbReference type="CDD" id="cd02947">
    <property type="entry name" value="TRX_family"/>
    <property type="match status" value="1"/>
</dbReference>
<dbReference type="PANTHER" id="PTHR46050:SF22">
    <property type="entry name" value="TPR REPEAT-CONTAINING THIOREDOXIN TTL1-LIKE"/>
    <property type="match status" value="1"/>
</dbReference>
<comment type="caution">
    <text evidence="5">The sequence shown here is derived from an EMBL/GenBank/DDBJ whole genome shotgun (WGS) entry which is preliminary data.</text>
</comment>
<dbReference type="SMART" id="SM00028">
    <property type="entry name" value="TPR"/>
    <property type="match status" value="3"/>
</dbReference>
<dbReference type="Gene3D" id="3.40.30.10">
    <property type="entry name" value="Glutaredoxin"/>
    <property type="match status" value="1"/>
</dbReference>
<dbReference type="SUPFAM" id="SSF52833">
    <property type="entry name" value="Thioredoxin-like"/>
    <property type="match status" value="1"/>
</dbReference>
<organism evidence="5 6">
    <name type="scientific">Datura stramonium</name>
    <name type="common">Jimsonweed</name>
    <name type="synonym">Common thornapple</name>
    <dbReference type="NCBI Taxonomy" id="4076"/>
    <lineage>
        <taxon>Eukaryota</taxon>
        <taxon>Viridiplantae</taxon>
        <taxon>Streptophyta</taxon>
        <taxon>Embryophyta</taxon>
        <taxon>Tracheophyta</taxon>
        <taxon>Spermatophyta</taxon>
        <taxon>Magnoliopsida</taxon>
        <taxon>eudicotyledons</taxon>
        <taxon>Gunneridae</taxon>
        <taxon>Pentapetalae</taxon>
        <taxon>asterids</taxon>
        <taxon>lamiids</taxon>
        <taxon>Solanales</taxon>
        <taxon>Solanaceae</taxon>
        <taxon>Solanoideae</taxon>
        <taxon>Datureae</taxon>
        <taxon>Datura</taxon>
    </lineage>
</organism>
<dbReference type="EMBL" id="JACEIK010006764">
    <property type="protein sequence ID" value="MCE3049211.1"/>
    <property type="molecule type" value="Genomic_DNA"/>
</dbReference>
<name>A0ABS8WGX9_DATST</name>
<dbReference type="Gene3D" id="1.25.40.10">
    <property type="entry name" value="Tetratricopeptide repeat domain"/>
    <property type="match status" value="2"/>
</dbReference>
<feature type="compositionally biased region" description="Low complexity" evidence="3">
    <location>
        <begin position="62"/>
        <end position="74"/>
    </location>
</feature>
<keyword evidence="1" id="KW-0677">Repeat</keyword>
<evidence type="ECO:0000256" key="3">
    <source>
        <dbReference type="SAM" id="MobiDB-lite"/>
    </source>
</evidence>
<dbReference type="Proteomes" id="UP000823775">
    <property type="component" value="Unassembled WGS sequence"/>
</dbReference>
<reference evidence="5 6" key="1">
    <citation type="journal article" date="2021" name="BMC Genomics">
        <title>Datura genome reveals duplications of psychoactive alkaloid biosynthetic genes and high mutation rate following tissue culture.</title>
        <authorList>
            <person name="Rajewski A."/>
            <person name="Carter-House D."/>
            <person name="Stajich J."/>
            <person name="Litt A."/>
        </authorList>
    </citation>
    <scope>NUCLEOTIDE SEQUENCE [LARGE SCALE GENOMIC DNA]</scope>
    <source>
        <strain evidence="5">AR-01</strain>
    </source>
</reference>
<evidence type="ECO:0000256" key="1">
    <source>
        <dbReference type="ARBA" id="ARBA00022737"/>
    </source>
</evidence>
<dbReference type="PANTHER" id="PTHR46050">
    <property type="entry name" value="TPR REPEAT-CONTAINING THIOREDOXIN"/>
    <property type="match status" value="1"/>
</dbReference>
<dbReference type="InterPro" id="IPR019734">
    <property type="entry name" value="TPR_rpt"/>
</dbReference>
<dbReference type="InterPro" id="IPR013766">
    <property type="entry name" value="Thioredoxin_domain"/>
</dbReference>
<keyword evidence="6" id="KW-1185">Reference proteome</keyword>
<feature type="domain" description="Thioredoxin" evidence="4">
    <location>
        <begin position="371"/>
        <end position="460"/>
    </location>
</feature>
<dbReference type="Pfam" id="PF07719">
    <property type="entry name" value="TPR_2"/>
    <property type="match status" value="1"/>
</dbReference>
<dbReference type="InterPro" id="IPR011990">
    <property type="entry name" value="TPR-like_helical_dom_sf"/>
</dbReference>
<evidence type="ECO:0000313" key="5">
    <source>
        <dbReference type="EMBL" id="MCE3049211.1"/>
    </source>
</evidence>
<dbReference type="SUPFAM" id="SSF48439">
    <property type="entry name" value="Protein prenylyltransferase"/>
    <property type="match status" value="1"/>
</dbReference>
<evidence type="ECO:0000313" key="6">
    <source>
        <dbReference type="Proteomes" id="UP000823775"/>
    </source>
</evidence>
<protein>
    <recommendedName>
        <fullName evidence="4">Thioredoxin domain-containing protein</fullName>
    </recommendedName>
</protein>
<dbReference type="InterPro" id="IPR036249">
    <property type="entry name" value="Thioredoxin-like_sf"/>
</dbReference>
<dbReference type="Pfam" id="PF00515">
    <property type="entry name" value="TPR_1"/>
    <property type="match status" value="1"/>
</dbReference>
<dbReference type="InterPro" id="IPR044534">
    <property type="entry name" value="TTL1-4"/>
</dbReference>
<feature type="region of interest" description="Disordered" evidence="3">
    <location>
        <begin position="54"/>
        <end position="74"/>
    </location>
</feature>
<evidence type="ECO:0000256" key="2">
    <source>
        <dbReference type="ARBA" id="ARBA00022803"/>
    </source>
</evidence>